<evidence type="ECO:0000256" key="6">
    <source>
        <dbReference type="HAMAP-Rule" id="MF_00361"/>
    </source>
</evidence>
<dbReference type="EC" id="2.7.1.23" evidence="6"/>
<keyword evidence="9" id="KW-1185">Reference proteome</keyword>
<feature type="binding site" evidence="6">
    <location>
        <position position="186"/>
    </location>
    <ligand>
        <name>NAD(+)</name>
        <dbReference type="ChEBI" id="CHEBI:57540"/>
    </ligand>
</feature>
<evidence type="ECO:0000256" key="3">
    <source>
        <dbReference type="ARBA" id="ARBA00022857"/>
    </source>
</evidence>
<keyword evidence="6" id="KW-0963">Cytoplasm</keyword>
<dbReference type="Gene3D" id="3.40.50.10330">
    <property type="entry name" value="Probable inorganic polyphosphate/atp-NAD kinase, domain 1"/>
    <property type="match status" value="1"/>
</dbReference>
<dbReference type="InterPro" id="IPR002504">
    <property type="entry name" value="NADK"/>
</dbReference>
<dbReference type="GO" id="GO:0046872">
    <property type="term" value="F:metal ion binding"/>
    <property type="evidence" value="ECO:0007669"/>
    <property type="project" value="UniProtKB-UniRule"/>
</dbReference>
<keyword evidence="6" id="KW-0547">Nucleotide-binding</keyword>
<evidence type="ECO:0000256" key="2">
    <source>
        <dbReference type="ARBA" id="ARBA00022777"/>
    </source>
</evidence>
<dbReference type="GO" id="GO:0051287">
    <property type="term" value="F:NAD binding"/>
    <property type="evidence" value="ECO:0007669"/>
    <property type="project" value="UniProtKB-ARBA"/>
</dbReference>
<dbReference type="SUPFAM" id="SSF111331">
    <property type="entry name" value="NAD kinase/diacylglycerol kinase-like"/>
    <property type="match status" value="1"/>
</dbReference>
<dbReference type="GO" id="GO:0006741">
    <property type="term" value="P:NADP+ biosynthetic process"/>
    <property type="evidence" value="ECO:0007669"/>
    <property type="project" value="UniProtKB-UniRule"/>
</dbReference>
<dbReference type="KEGG" id="rul:UC8_14270"/>
<keyword evidence="3 6" id="KW-0521">NADP</keyword>
<feature type="binding site" evidence="6">
    <location>
        <position position="188"/>
    </location>
    <ligand>
        <name>NAD(+)</name>
        <dbReference type="ChEBI" id="CHEBI:57540"/>
    </ligand>
</feature>
<dbReference type="HAMAP" id="MF_00361">
    <property type="entry name" value="NAD_kinase"/>
    <property type="match status" value="1"/>
</dbReference>
<dbReference type="GO" id="GO:0005524">
    <property type="term" value="F:ATP binding"/>
    <property type="evidence" value="ECO:0007669"/>
    <property type="project" value="UniProtKB-KW"/>
</dbReference>
<feature type="binding site" evidence="6">
    <location>
        <begin position="199"/>
        <end position="204"/>
    </location>
    <ligand>
        <name>NAD(+)</name>
        <dbReference type="ChEBI" id="CHEBI:57540"/>
    </ligand>
</feature>
<dbReference type="EMBL" id="CP042914">
    <property type="protein sequence ID" value="QEG39432.1"/>
    <property type="molecule type" value="Genomic_DNA"/>
</dbReference>
<comment type="cofactor">
    <cofactor evidence="6">
        <name>a divalent metal cation</name>
        <dbReference type="ChEBI" id="CHEBI:60240"/>
    </cofactor>
</comment>
<dbReference type="PANTHER" id="PTHR20275:SF0">
    <property type="entry name" value="NAD KINASE"/>
    <property type="match status" value="1"/>
</dbReference>
<proteinExistence type="inferred from homology"/>
<sequence>MNSSNPTNPHAPTPQPLETAWPRAGRERPQVVILGVPGREQVSEALERLQPVIAARADIAAIDLEFRYDFSDQDHDLVIVLGGDGSILQAARQMGQNQIPVLGINCGRLGFLAALSPDQFLDVWPEVCCGDFSIVNHLMLRASLIRDGQELDTHLGLNEAAILGGPPYQIMGIDMYVDGLLATTYRCDGLIISTPVGSTAHNLSAGGPILHKSLDAFVISPISPHTLTYRPVVDSAERVFELTVANPNDSTSVVVDGRVLGTIQAGDRVQVRRAKASFKMLKVPGQNDYRTLREKLGWGGTALPKK</sequence>
<dbReference type="InterPro" id="IPR017438">
    <property type="entry name" value="ATP-NAD_kinase_N"/>
</dbReference>
<dbReference type="GO" id="GO:0003951">
    <property type="term" value="F:NAD+ kinase activity"/>
    <property type="evidence" value="ECO:0007669"/>
    <property type="project" value="UniProtKB-UniRule"/>
</dbReference>
<evidence type="ECO:0000256" key="4">
    <source>
        <dbReference type="ARBA" id="ARBA00023027"/>
    </source>
</evidence>
<feature type="binding site" evidence="6">
    <location>
        <begin position="158"/>
        <end position="159"/>
    </location>
    <ligand>
        <name>NAD(+)</name>
        <dbReference type="ChEBI" id="CHEBI:57540"/>
    </ligand>
</feature>
<gene>
    <name evidence="8" type="primary">ppnK</name>
    <name evidence="6" type="synonym">nadK</name>
    <name evidence="8" type="ORF">UC8_14270</name>
</gene>
<feature type="binding site" evidence="6">
    <location>
        <position position="196"/>
    </location>
    <ligand>
        <name>NAD(+)</name>
        <dbReference type="ChEBI" id="CHEBI:57540"/>
    </ligand>
</feature>
<feature type="binding site" evidence="6">
    <location>
        <begin position="84"/>
        <end position="85"/>
    </location>
    <ligand>
        <name>NAD(+)</name>
        <dbReference type="ChEBI" id="CHEBI:57540"/>
    </ligand>
</feature>
<dbReference type="Pfam" id="PF20143">
    <property type="entry name" value="NAD_kinase_C"/>
    <property type="match status" value="1"/>
</dbReference>
<dbReference type="GO" id="GO:0005737">
    <property type="term" value="C:cytoplasm"/>
    <property type="evidence" value="ECO:0007669"/>
    <property type="project" value="UniProtKB-SubCell"/>
</dbReference>
<dbReference type="Gene3D" id="2.60.200.30">
    <property type="entry name" value="Probable inorganic polyphosphate/atp-NAD kinase, domain 2"/>
    <property type="match status" value="1"/>
</dbReference>
<evidence type="ECO:0000256" key="5">
    <source>
        <dbReference type="ARBA" id="ARBA00047925"/>
    </source>
</evidence>
<accession>A0A5B9QNF7</accession>
<dbReference type="InterPro" id="IPR016064">
    <property type="entry name" value="NAD/diacylglycerol_kinase_sf"/>
</dbReference>
<keyword evidence="1 6" id="KW-0808">Transferase</keyword>
<keyword evidence="2 6" id="KW-0418">Kinase</keyword>
<reference evidence="8 9" key="1">
    <citation type="submission" date="2019-08" db="EMBL/GenBank/DDBJ databases">
        <title>Deep-cultivation of Planctomycetes and their phenomic and genomic characterization uncovers novel biology.</title>
        <authorList>
            <person name="Wiegand S."/>
            <person name="Jogler M."/>
            <person name="Boedeker C."/>
            <person name="Pinto D."/>
            <person name="Vollmers J."/>
            <person name="Rivas-Marin E."/>
            <person name="Kohn T."/>
            <person name="Peeters S.H."/>
            <person name="Heuer A."/>
            <person name="Rast P."/>
            <person name="Oberbeckmann S."/>
            <person name="Bunk B."/>
            <person name="Jeske O."/>
            <person name="Meyerdierks A."/>
            <person name="Storesund J.E."/>
            <person name="Kallscheuer N."/>
            <person name="Luecker S."/>
            <person name="Lage O.M."/>
            <person name="Pohl T."/>
            <person name="Merkel B.J."/>
            <person name="Hornburger P."/>
            <person name="Mueller R.-W."/>
            <person name="Bruemmer F."/>
            <person name="Labrenz M."/>
            <person name="Spormann A.M."/>
            <person name="Op den Camp H."/>
            <person name="Overmann J."/>
            <person name="Amann R."/>
            <person name="Jetten M.S.M."/>
            <person name="Mascher T."/>
            <person name="Medema M.H."/>
            <person name="Devos D.P."/>
            <person name="Kaster A.-K."/>
            <person name="Ovreas L."/>
            <person name="Rohde M."/>
            <person name="Galperin M.Y."/>
            <person name="Jogler C."/>
        </authorList>
    </citation>
    <scope>NUCLEOTIDE SEQUENCE [LARGE SCALE GENOMIC DNA]</scope>
    <source>
        <strain evidence="8 9">UC8</strain>
    </source>
</reference>
<comment type="caution">
    <text evidence="6">Lacks conserved residue(s) required for the propagation of feature annotation.</text>
</comment>
<keyword evidence="4 6" id="KW-0520">NAD</keyword>
<feature type="active site" description="Proton acceptor" evidence="6">
    <location>
        <position position="84"/>
    </location>
</feature>
<evidence type="ECO:0000256" key="1">
    <source>
        <dbReference type="ARBA" id="ARBA00022679"/>
    </source>
</evidence>
<dbReference type="Proteomes" id="UP000325286">
    <property type="component" value="Chromosome"/>
</dbReference>
<dbReference type="PANTHER" id="PTHR20275">
    <property type="entry name" value="NAD KINASE"/>
    <property type="match status" value="1"/>
</dbReference>
<protein>
    <recommendedName>
        <fullName evidence="6">NAD kinase</fullName>
        <ecNumber evidence="6">2.7.1.23</ecNumber>
    </recommendedName>
    <alternativeName>
        <fullName evidence="6">ATP-dependent NAD kinase</fullName>
    </alternativeName>
</protein>
<comment type="catalytic activity">
    <reaction evidence="5 6">
        <text>NAD(+) + ATP = ADP + NADP(+) + H(+)</text>
        <dbReference type="Rhea" id="RHEA:18629"/>
        <dbReference type="ChEBI" id="CHEBI:15378"/>
        <dbReference type="ChEBI" id="CHEBI:30616"/>
        <dbReference type="ChEBI" id="CHEBI:57540"/>
        <dbReference type="ChEBI" id="CHEBI:58349"/>
        <dbReference type="ChEBI" id="CHEBI:456216"/>
        <dbReference type="EC" id="2.7.1.23"/>
    </reaction>
</comment>
<comment type="subcellular location">
    <subcellularLocation>
        <location evidence="6">Cytoplasm</location>
    </subcellularLocation>
</comment>
<evidence type="ECO:0000256" key="7">
    <source>
        <dbReference type="SAM" id="MobiDB-lite"/>
    </source>
</evidence>
<organism evidence="8 9">
    <name type="scientific">Roseimaritima ulvae</name>
    <dbReference type="NCBI Taxonomy" id="980254"/>
    <lineage>
        <taxon>Bacteria</taxon>
        <taxon>Pseudomonadati</taxon>
        <taxon>Planctomycetota</taxon>
        <taxon>Planctomycetia</taxon>
        <taxon>Pirellulales</taxon>
        <taxon>Pirellulaceae</taxon>
        <taxon>Roseimaritima</taxon>
    </lineage>
</organism>
<evidence type="ECO:0000313" key="9">
    <source>
        <dbReference type="Proteomes" id="UP000325286"/>
    </source>
</evidence>
<evidence type="ECO:0000313" key="8">
    <source>
        <dbReference type="EMBL" id="QEG39432.1"/>
    </source>
</evidence>
<keyword evidence="6" id="KW-0067">ATP-binding</keyword>
<comment type="similarity">
    <text evidence="6">Belongs to the NAD kinase family.</text>
</comment>
<feature type="region of interest" description="Disordered" evidence="7">
    <location>
        <begin position="1"/>
        <end position="22"/>
    </location>
</feature>
<comment type="function">
    <text evidence="6">Involved in the regulation of the intracellular balance of NAD and NADP, and is a key enzyme in the biosynthesis of NADP. Catalyzes specifically the phosphorylation on 2'-hydroxyl of the adenosine moiety of NAD to yield NADP.</text>
</comment>
<dbReference type="GO" id="GO:0019674">
    <property type="term" value="P:NAD+ metabolic process"/>
    <property type="evidence" value="ECO:0007669"/>
    <property type="project" value="InterPro"/>
</dbReference>
<dbReference type="RefSeq" id="WP_390173865.1">
    <property type="nucleotide sequence ID" value="NZ_CP042914.1"/>
</dbReference>
<name>A0A5B9QNF7_9BACT</name>
<dbReference type="AlphaFoldDB" id="A0A5B9QNF7"/>
<dbReference type="InterPro" id="IPR017437">
    <property type="entry name" value="ATP-NAD_kinase_PpnK-typ_C"/>
</dbReference>
<dbReference type="Pfam" id="PF01513">
    <property type="entry name" value="NAD_kinase"/>
    <property type="match status" value="1"/>
</dbReference>